<gene>
    <name evidence="2" type="ORF">EYF80_023534</name>
</gene>
<evidence type="ECO:0000313" key="3">
    <source>
        <dbReference type="Proteomes" id="UP000314294"/>
    </source>
</evidence>
<dbReference type="AlphaFoldDB" id="A0A4Z2HLM6"/>
<organism evidence="2 3">
    <name type="scientific">Liparis tanakae</name>
    <name type="common">Tanaka's snailfish</name>
    <dbReference type="NCBI Taxonomy" id="230148"/>
    <lineage>
        <taxon>Eukaryota</taxon>
        <taxon>Metazoa</taxon>
        <taxon>Chordata</taxon>
        <taxon>Craniata</taxon>
        <taxon>Vertebrata</taxon>
        <taxon>Euteleostomi</taxon>
        <taxon>Actinopterygii</taxon>
        <taxon>Neopterygii</taxon>
        <taxon>Teleostei</taxon>
        <taxon>Neoteleostei</taxon>
        <taxon>Acanthomorphata</taxon>
        <taxon>Eupercaria</taxon>
        <taxon>Perciformes</taxon>
        <taxon>Cottioidei</taxon>
        <taxon>Cottales</taxon>
        <taxon>Liparidae</taxon>
        <taxon>Liparis</taxon>
    </lineage>
</organism>
<sequence length="170" mass="18847">MDKQEQKEADVDREINSSKRQLRPMSTRGELQAEHVVQITKHLRSGGWGGGQGGLDFGKLLARDRERAGRGAEEHVGRDENVFYWSLDKYRPPLPPPLPPAAFQLSLASVSSPRSLSFCKTEVLGLDDGVPIKVILDVISWHAMHLEVSGRYHVLLVHLCMVSWGGNGGK</sequence>
<feature type="region of interest" description="Disordered" evidence="1">
    <location>
        <begin position="1"/>
        <end position="31"/>
    </location>
</feature>
<name>A0A4Z2HLM6_9TELE</name>
<feature type="compositionally biased region" description="Basic and acidic residues" evidence="1">
    <location>
        <begin position="1"/>
        <end position="17"/>
    </location>
</feature>
<dbReference type="EMBL" id="SRLO01000223">
    <property type="protein sequence ID" value="TNN66195.1"/>
    <property type="molecule type" value="Genomic_DNA"/>
</dbReference>
<protein>
    <submittedName>
        <fullName evidence="2">Uncharacterized protein</fullName>
    </submittedName>
</protein>
<dbReference type="Proteomes" id="UP000314294">
    <property type="component" value="Unassembled WGS sequence"/>
</dbReference>
<reference evidence="2 3" key="1">
    <citation type="submission" date="2019-03" db="EMBL/GenBank/DDBJ databases">
        <title>First draft genome of Liparis tanakae, snailfish: a comprehensive survey of snailfish specific genes.</title>
        <authorList>
            <person name="Kim W."/>
            <person name="Song I."/>
            <person name="Jeong J.-H."/>
            <person name="Kim D."/>
            <person name="Kim S."/>
            <person name="Ryu S."/>
            <person name="Song J.Y."/>
            <person name="Lee S.K."/>
        </authorList>
    </citation>
    <scope>NUCLEOTIDE SEQUENCE [LARGE SCALE GENOMIC DNA]</scope>
    <source>
        <tissue evidence="2">Muscle</tissue>
    </source>
</reference>
<evidence type="ECO:0000313" key="2">
    <source>
        <dbReference type="EMBL" id="TNN66195.1"/>
    </source>
</evidence>
<proteinExistence type="predicted"/>
<accession>A0A4Z2HLM6</accession>
<evidence type="ECO:0000256" key="1">
    <source>
        <dbReference type="SAM" id="MobiDB-lite"/>
    </source>
</evidence>
<comment type="caution">
    <text evidence="2">The sequence shown here is derived from an EMBL/GenBank/DDBJ whole genome shotgun (WGS) entry which is preliminary data.</text>
</comment>
<keyword evidence="3" id="KW-1185">Reference proteome</keyword>